<evidence type="ECO:0000256" key="2">
    <source>
        <dbReference type="ARBA" id="ARBA00022729"/>
    </source>
</evidence>
<keyword evidence="6" id="KW-1185">Reference proteome</keyword>
<dbReference type="SUPFAM" id="SSF53822">
    <property type="entry name" value="Periplasmic binding protein-like I"/>
    <property type="match status" value="1"/>
</dbReference>
<comment type="caution">
    <text evidence="5">The sequence shown here is derived from an EMBL/GenBank/DDBJ whole genome shotgun (WGS) entry which is preliminary data.</text>
</comment>
<evidence type="ECO:0000313" key="6">
    <source>
        <dbReference type="Proteomes" id="UP000653674"/>
    </source>
</evidence>
<dbReference type="AlphaFoldDB" id="A0A8J3PMN7"/>
<evidence type="ECO:0000256" key="3">
    <source>
        <dbReference type="SAM" id="SignalP"/>
    </source>
</evidence>
<dbReference type="PANTHER" id="PTHR30036">
    <property type="entry name" value="D-XYLOSE-BINDING PERIPLASMIC PROTEIN"/>
    <property type="match status" value="1"/>
</dbReference>
<dbReference type="RefSeq" id="WP_168071723.1">
    <property type="nucleotide sequence ID" value="NZ_BAAAQJ010000003.1"/>
</dbReference>
<accession>A0A8J3PMN7</accession>
<evidence type="ECO:0000313" key="5">
    <source>
        <dbReference type="EMBL" id="GIG73121.1"/>
    </source>
</evidence>
<name>A0A8J3PMN7_9ACTN</name>
<dbReference type="PANTHER" id="PTHR30036:SF1">
    <property type="entry name" value="D-XYLOSE-BINDING PERIPLASMIC PROTEIN"/>
    <property type="match status" value="1"/>
</dbReference>
<dbReference type="InterPro" id="IPR028082">
    <property type="entry name" value="Peripla_BP_I"/>
</dbReference>
<feature type="signal peptide" evidence="3">
    <location>
        <begin position="1"/>
        <end position="18"/>
    </location>
</feature>
<dbReference type="Proteomes" id="UP000653674">
    <property type="component" value="Unassembled WGS sequence"/>
</dbReference>
<evidence type="ECO:0000259" key="4">
    <source>
        <dbReference type="Pfam" id="PF13407"/>
    </source>
</evidence>
<dbReference type="GO" id="GO:0030288">
    <property type="term" value="C:outer membrane-bounded periplasmic space"/>
    <property type="evidence" value="ECO:0007669"/>
    <property type="project" value="TreeGrafter"/>
</dbReference>
<dbReference type="Pfam" id="PF13407">
    <property type="entry name" value="Peripla_BP_4"/>
    <property type="match status" value="1"/>
</dbReference>
<comment type="subcellular location">
    <subcellularLocation>
        <location evidence="1">Cell envelope</location>
    </subcellularLocation>
</comment>
<feature type="chain" id="PRO_5039719770" evidence="3">
    <location>
        <begin position="19"/>
        <end position="372"/>
    </location>
</feature>
<dbReference type="CDD" id="cd19994">
    <property type="entry name" value="PBP1_ChvE"/>
    <property type="match status" value="1"/>
</dbReference>
<evidence type="ECO:0000256" key="1">
    <source>
        <dbReference type="ARBA" id="ARBA00004196"/>
    </source>
</evidence>
<gene>
    <name evidence="5" type="primary">chvE</name>
    <name evidence="5" type="ORF">Pfl04_15250</name>
</gene>
<feature type="domain" description="Periplasmic binding protein" evidence="4">
    <location>
        <begin position="52"/>
        <end position="326"/>
    </location>
</feature>
<dbReference type="Gene3D" id="3.40.50.2300">
    <property type="match status" value="2"/>
</dbReference>
<organism evidence="5 6">
    <name type="scientific">Planosporangium flavigriseum</name>
    <dbReference type="NCBI Taxonomy" id="373681"/>
    <lineage>
        <taxon>Bacteria</taxon>
        <taxon>Bacillati</taxon>
        <taxon>Actinomycetota</taxon>
        <taxon>Actinomycetes</taxon>
        <taxon>Micromonosporales</taxon>
        <taxon>Micromonosporaceae</taxon>
        <taxon>Planosporangium</taxon>
    </lineage>
</organism>
<dbReference type="InterPro" id="IPR050555">
    <property type="entry name" value="Bact_Solute-Bind_Prot2"/>
</dbReference>
<dbReference type="GO" id="GO:0030246">
    <property type="term" value="F:carbohydrate binding"/>
    <property type="evidence" value="ECO:0007669"/>
    <property type="project" value="TreeGrafter"/>
</dbReference>
<reference evidence="5" key="1">
    <citation type="submission" date="2021-01" db="EMBL/GenBank/DDBJ databases">
        <title>Whole genome shotgun sequence of Planosporangium flavigriseum NBRC 105377.</title>
        <authorList>
            <person name="Komaki H."/>
            <person name="Tamura T."/>
        </authorList>
    </citation>
    <scope>NUCLEOTIDE SEQUENCE</scope>
    <source>
        <strain evidence="5">NBRC 105377</strain>
    </source>
</reference>
<keyword evidence="2 3" id="KW-0732">Signal</keyword>
<proteinExistence type="predicted"/>
<dbReference type="EMBL" id="BONU01000007">
    <property type="protein sequence ID" value="GIG73121.1"/>
    <property type="molecule type" value="Genomic_DNA"/>
</dbReference>
<dbReference type="InterPro" id="IPR025997">
    <property type="entry name" value="SBP_2_dom"/>
</dbReference>
<sequence length="372" mass="38885">MRKLVVRGVAAGAIALLALTGCSSRNSNDSGSDSGSGSGDAAKGGFAADSLIGVSLPTKTSENWVLAGDLFTNGLKEAGFKSDVQYATGGVSEQQSQISAMVTKGAKVIVIGAIDAAQLATQVEAAKQAGATVIAYDRLLKNTNAVDYYVAYDNFKVGQLQGEALLKGMKAKKPTGPYTIELFAGSPDDNNSGVFFNGAMDVLKPEIDKGNVVVGSGQTDVKQVSTQSWKAENAQQRMDSLMTSTYSSGAKTLDGVLSPNDTLARAIITSVKGAGKPVPVVTGQDSEVESVKSIMAGEQYSTINKDTRNLVKQTIQMVKDLQAGKKAEVNDEKSYNNGVKVVPSYLLPPVIVTKENAAQSYANDPKLAPLTK</sequence>
<dbReference type="PROSITE" id="PS51257">
    <property type="entry name" value="PROKAR_LIPOPROTEIN"/>
    <property type="match status" value="1"/>
</dbReference>
<protein>
    <submittedName>
        <fullName evidence="5">Sugar ABC transporter substrate-binding protein</fullName>
    </submittedName>
</protein>